<accession>A0ABU5RNZ7</accession>
<dbReference type="SUPFAM" id="SSF52266">
    <property type="entry name" value="SGNH hydrolase"/>
    <property type="match status" value="1"/>
</dbReference>
<evidence type="ECO:0000256" key="1">
    <source>
        <dbReference type="SAM" id="SignalP"/>
    </source>
</evidence>
<reference evidence="3 4" key="1">
    <citation type="submission" date="2023-12" db="EMBL/GenBank/DDBJ databases">
        <title>Amycolatopsis sp. V23-08.</title>
        <authorList>
            <person name="Somphong A."/>
        </authorList>
    </citation>
    <scope>NUCLEOTIDE SEQUENCE [LARGE SCALE GENOMIC DNA]</scope>
    <source>
        <strain evidence="3 4">V23-08</strain>
    </source>
</reference>
<comment type="caution">
    <text evidence="3">The sequence shown here is derived from an EMBL/GenBank/DDBJ whole genome shotgun (WGS) entry which is preliminary data.</text>
</comment>
<dbReference type="EC" id="3.1.-.-" evidence="3"/>
<dbReference type="RefSeq" id="WP_323336323.1">
    <property type="nucleotide sequence ID" value="NZ_JAYFSI010000017.1"/>
</dbReference>
<proteinExistence type="predicted"/>
<dbReference type="PANTHER" id="PTHR37981:SF1">
    <property type="entry name" value="SGNH HYDROLASE-TYPE ESTERASE DOMAIN-CONTAINING PROTEIN"/>
    <property type="match status" value="1"/>
</dbReference>
<feature type="domain" description="SGNH hydrolase-type esterase" evidence="2">
    <location>
        <begin position="28"/>
        <end position="261"/>
    </location>
</feature>
<dbReference type="InterPro" id="IPR036514">
    <property type="entry name" value="SGNH_hydro_sf"/>
</dbReference>
<evidence type="ECO:0000313" key="4">
    <source>
        <dbReference type="Proteomes" id="UP001304298"/>
    </source>
</evidence>
<dbReference type="InterPro" id="IPR037460">
    <property type="entry name" value="SEST-like"/>
</dbReference>
<keyword evidence="4" id="KW-1185">Reference proteome</keyword>
<gene>
    <name evidence="3" type="ORF">VA596_45300</name>
</gene>
<feature type="chain" id="PRO_5046708549" evidence="1">
    <location>
        <begin position="21"/>
        <end position="274"/>
    </location>
</feature>
<evidence type="ECO:0000259" key="2">
    <source>
        <dbReference type="Pfam" id="PF13472"/>
    </source>
</evidence>
<dbReference type="CDD" id="cd01823">
    <property type="entry name" value="SEST_like"/>
    <property type="match status" value="1"/>
</dbReference>
<sequence length="274" mass="28290">MRYALVVALLACLVAAPAQASARIRYVALGDSSAAGPLIPDQIDTTCLRSDRNWPHVLAGRLGASLTDVTCSGATTADLTGRQAGIVAPQFDALRRDTDLVTLAIAANDIALSSAFVTCASPDRPVVPSCRDQYTSGGADVFTTRIAATAPKVAAALAEIHRRSPAARVVVTGYLTYWQPGGCYPADPYTAADAGYIQATFDRLMVMLADRSARGGASYVDIRGPSAGHGLCAAPATRWLEGAAPASPAYPYHPNAAGMAAAAAIIDGVARTRS</sequence>
<name>A0ABU5RNZ7_9PSEU</name>
<dbReference type="EMBL" id="JAYFSI010000017">
    <property type="protein sequence ID" value="MEA5366816.1"/>
    <property type="molecule type" value="Genomic_DNA"/>
</dbReference>
<dbReference type="Proteomes" id="UP001304298">
    <property type="component" value="Unassembled WGS sequence"/>
</dbReference>
<dbReference type="PANTHER" id="PTHR37981">
    <property type="entry name" value="LIPASE 2"/>
    <property type="match status" value="1"/>
</dbReference>
<keyword evidence="1" id="KW-0732">Signal</keyword>
<keyword evidence="3" id="KW-0378">Hydrolase</keyword>
<dbReference type="GO" id="GO:0016787">
    <property type="term" value="F:hydrolase activity"/>
    <property type="evidence" value="ECO:0007669"/>
    <property type="project" value="UniProtKB-KW"/>
</dbReference>
<evidence type="ECO:0000313" key="3">
    <source>
        <dbReference type="EMBL" id="MEA5366816.1"/>
    </source>
</evidence>
<protein>
    <submittedName>
        <fullName evidence="3">SGNH/GDSL hydrolase family protein</fullName>
        <ecNumber evidence="3">3.1.-.-</ecNumber>
    </submittedName>
</protein>
<dbReference type="Gene3D" id="3.40.50.1110">
    <property type="entry name" value="SGNH hydrolase"/>
    <property type="match status" value="1"/>
</dbReference>
<dbReference type="Pfam" id="PF13472">
    <property type="entry name" value="Lipase_GDSL_2"/>
    <property type="match status" value="1"/>
</dbReference>
<organism evidence="3 4">
    <name type="scientific">Amycolatopsis heterodermiae</name>
    <dbReference type="NCBI Taxonomy" id="3110235"/>
    <lineage>
        <taxon>Bacteria</taxon>
        <taxon>Bacillati</taxon>
        <taxon>Actinomycetota</taxon>
        <taxon>Actinomycetes</taxon>
        <taxon>Pseudonocardiales</taxon>
        <taxon>Pseudonocardiaceae</taxon>
        <taxon>Amycolatopsis</taxon>
    </lineage>
</organism>
<feature type="signal peptide" evidence="1">
    <location>
        <begin position="1"/>
        <end position="20"/>
    </location>
</feature>
<dbReference type="InterPro" id="IPR013830">
    <property type="entry name" value="SGNH_hydro"/>
</dbReference>